<dbReference type="Pfam" id="PF08887">
    <property type="entry name" value="GAD-like"/>
    <property type="match status" value="1"/>
</dbReference>
<accession>A0AAD0R150</accession>
<evidence type="ECO:0000313" key="3">
    <source>
        <dbReference type="EMBL" id="AXM98677.1"/>
    </source>
</evidence>
<dbReference type="Proteomes" id="UP000256503">
    <property type="component" value="Chromosome"/>
</dbReference>
<evidence type="ECO:0000259" key="2">
    <source>
        <dbReference type="Pfam" id="PF08906"/>
    </source>
</evidence>
<feature type="domain" description="T6SS immunity protein Tdi1 C-terminal" evidence="2">
    <location>
        <begin position="130"/>
        <end position="194"/>
    </location>
</feature>
<feature type="domain" description="GAD-related" evidence="1">
    <location>
        <begin position="4"/>
        <end position="108"/>
    </location>
</feature>
<dbReference type="RefSeq" id="WP_016393076.1">
    <property type="nucleotide sequence ID" value="NZ_CP031146.1"/>
</dbReference>
<protein>
    <submittedName>
        <fullName evidence="3">DUF1851 domain-containing protein</fullName>
    </submittedName>
</protein>
<dbReference type="InterPro" id="IPR014983">
    <property type="entry name" value="GAD-rel"/>
</dbReference>
<gene>
    <name evidence="3" type="ORF">DVB73_24215</name>
</gene>
<dbReference type="AlphaFoldDB" id="A0AAD0R150"/>
<organism evidence="3 4">
    <name type="scientific">Pseudomonas plecoglossicida</name>
    <dbReference type="NCBI Taxonomy" id="70775"/>
    <lineage>
        <taxon>Bacteria</taxon>
        <taxon>Pseudomonadati</taxon>
        <taxon>Pseudomonadota</taxon>
        <taxon>Gammaproteobacteria</taxon>
        <taxon>Pseudomonadales</taxon>
        <taxon>Pseudomonadaceae</taxon>
        <taxon>Pseudomonas</taxon>
    </lineage>
</organism>
<name>A0AAD0R150_PSEDL</name>
<dbReference type="EMBL" id="CP031146">
    <property type="protein sequence ID" value="AXM98677.1"/>
    <property type="molecule type" value="Genomic_DNA"/>
</dbReference>
<reference evidence="3 4" key="1">
    <citation type="submission" date="2018-07" db="EMBL/GenBank/DDBJ databases">
        <title>Complete genome sequence of a Pseudomonas plecoglossicida strain pathogenic to the marine fish, Larimichthys crocea.</title>
        <authorList>
            <person name="Tao Z."/>
        </authorList>
    </citation>
    <scope>NUCLEOTIDE SEQUENCE [LARGE SCALE GENOMIC DNA]</scope>
    <source>
        <strain evidence="3 4">XSDHY-P</strain>
    </source>
</reference>
<dbReference type="GeneID" id="49616535"/>
<sequence length="202" mass="22814">MDKLFSRFIEKLGTPICQPPVADASIDLYTGRLPHQLLDYWSQHGWSGFGKGIFWLVNPQEYDCVVNAWLENTKFATYDNYHLIARSAFGDLYFWGEKTGASLKISSILSRYVTRTSMYTGDQLDKGFPAFLLSISTDSNNYGDLFEPAYHRLGPLAPDEMYGFVPAVMLGGPNTLEHLAKLKAVEHLTLLSQIADLQDYNQ</sequence>
<dbReference type="InterPro" id="IPR015002">
    <property type="entry name" value="T6SS_Tdi1_C"/>
</dbReference>
<proteinExistence type="predicted"/>
<dbReference type="Pfam" id="PF08906">
    <property type="entry name" value="T6SS_Tdi1_C"/>
    <property type="match status" value="1"/>
</dbReference>
<evidence type="ECO:0000259" key="1">
    <source>
        <dbReference type="Pfam" id="PF08887"/>
    </source>
</evidence>
<evidence type="ECO:0000313" key="4">
    <source>
        <dbReference type="Proteomes" id="UP000256503"/>
    </source>
</evidence>